<organism evidence="1 2">
    <name type="scientific">Streblomastix strix</name>
    <dbReference type="NCBI Taxonomy" id="222440"/>
    <lineage>
        <taxon>Eukaryota</taxon>
        <taxon>Metamonada</taxon>
        <taxon>Preaxostyla</taxon>
        <taxon>Oxymonadida</taxon>
        <taxon>Streblomastigidae</taxon>
        <taxon>Streblomastix</taxon>
    </lineage>
</organism>
<gene>
    <name evidence="1" type="ORF">EZS28_047585</name>
</gene>
<dbReference type="EMBL" id="SNRW01032251">
    <property type="protein sequence ID" value="KAA6356887.1"/>
    <property type="molecule type" value="Genomic_DNA"/>
</dbReference>
<protein>
    <submittedName>
        <fullName evidence="1">Uncharacterized protein</fullName>
    </submittedName>
</protein>
<proteinExistence type="predicted"/>
<dbReference type="Proteomes" id="UP000324800">
    <property type="component" value="Unassembled WGS sequence"/>
</dbReference>
<reference evidence="1 2" key="1">
    <citation type="submission" date="2019-03" db="EMBL/GenBank/DDBJ databases">
        <title>Single cell metagenomics reveals metabolic interactions within the superorganism composed of flagellate Streblomastix strix and complex community of Bacteroidetes bacteria on its surface.</title>
        <authorList>
            <person name="Treitli S.C."/>
            <person name="Kolisko M."/>
            <person name="Husnik F."/>
            <person name="Keeling P."/>
            <person name="Hampl V."/>
        </authorList>
    </citation>
    <scope>NUCLEOTIDE SEQUENCE [LARGE SCALE GENOMIC DNA]</scope>
    <source>
        <strain evidence="1">ST1C</strain>
    </source>
</reference>
<evidence type="ECO:0000313" key="1">
    <source>
        <dbReference type="EMBL" id="KAA6356887.1"/>
    </source>
</evidence>
<feature type="non-terminal residue" evidence="1">
    <location>
        <position position="1"/>
    </location>
</feature>
<comment type="caution">
    <text evidence="1">The sequence shown here is derived from an EMBL/GenBank/DDBJ whole genome shotgun (WGS) entry which is preliminary data.</text>
</comment>
<dbReference type="AlphaFoldDB" id="A0A5J4TFF7"/>
<evidence type="ECO:0000313" key="2">
    <source>
        <dbReference type="Proteomes" id="UP000324800"/>
    </source>
</evidence>
<name>A0A5J4TFF7_9EUKA</name>
<sequence>SELELLEQSVMKENNCDDLDLILEDKDNE</sequence>
<accession>A0A5J4TFF7</accession>